<keyword evidence="1" id="KW-1277">Toxin-antitoxin system</keyword>
<dbReference type="Gene3D" id="3.30.2310.20">
    <property type="entry name" value="RelE-like"/>
    <property type="match status" value="1"/>
</dbReference>
<protein>
    <submittedName>
        <fullName evidence="2">Plasmid stabilization system</fullName>
    </submittedName>
</protein>
<dbReference type="InterPro" id="IPR007712">
    <property type="entry name" value="RelE/ParE_toxin"/>
</dbReference>
<organism evidence="2 3">
    <name type="scientific">Candidatus Nomurabacteria bacterium GW2011_GWE1_35_16</name>
    <dbReference type="NCBI Taxonomy" id="1618761"/>
    <lineage>
        <taxon>Bacteria</taxon>
        <taxon>Candidatus Nomuraibacteriota</taxon>
    </lineage>
</organism>
<evidence type="ECO:0000313" key="2">
    <source>
        <dbReference type="EMBL" id="KKP66120.1"/>
    </source>
</evidence>
<reference evidence="2 3" key="1">
    <citation type="journal article" date="2015" name="Nature">
        <title>rRNA introns, odd ribosomes, and small enigmatic genomes across a large radiation of phyla.</title>
        <authorList>
            <person name="Brown C.T."/>
            <person name="Hug L.A."/>
            <person name="Thomas B.C."/>
            <person name="Sharon I."/>
            <person name="Castelle C.J."/>
            <person name="Singh A."/>
            <person name="Wilkins M.J."/>
            <person name="Williams K.H."/>
            <person name="Banfield J.F."/>
        </authorList>
    </citation>
    <scope>NUCLEOTIDE SEQUENCE [LARGE SCALE GENOMIC DNA]</scope>
</reference>
<dbReference type="Proteomes" id="UP000034952">
    <property type="component" value="Unassembled WGS sequence"/>
</dbReference>
<sequence length="85" mass="10347">MEILYKPIFIKEFNKLNNDLQDEVLEKIELFKDVSNHKNLKVHKLNGKFNKFYGFSVNYNYRIIFEYKSKNEIHFLNVGSHDIYK</sequence>
<dbReference type="EMBL" id="LBPY01000012">
    <property type="protein sequence ID" value="KKP66120.1"/>
    <property type="molecule type" value="Genomic_DNA"/>
</dbReference>
<name>A0A0G0DT09_9BACT</name>
<dbReference type="NCBIfam" id="TIGR02385">
    <property type="entry name" value="RelE_StbE"/>
    <property type="match status" value="1"/>
</dbReference>
<dbReference type="InterPro" id="IPR035093">
    <property type="entry name" value="RelE/ParE_toxin_dom_sf"/>
</dbReference>
<evidence type="ECO:0000256" key="1">
    <source>
        <dbReference type="ARBA" id="ARBA00022649"/>
    </source>
</evidence>
<accession>A0A0G0DT09</accession>
<gene>
    <name evidence="2" type="ORF">UR64_C0012G0017</name>
</gene>
<dbReference type="InterPro" id="IPR007711">
    <property type="entry name" value="HigB-1"/>
</dbReference>
<comment type="caution">
    <text evidence="2">The sequence shown here is derived from an EMBL/GenBank/DDBJ whole genome shotgun (WGS) entry which is preliminary data.</text>
</comment>
<dbReference type="AlphaFoldDB" id="A0A0G0DT09"/>
<dbReference type="Pfam" id="PF05015">
    <property type="entry name" value="HigB-like_toxin"/>
    <property type="match status" value="1"/>
</dbReference>
<proteinExistence type="predicted"/>
<evidence type="ECO:0000313" key="3">
    <source>
        <dbReference type="Proteomes" id="UP000034952"/>
    </source>
</evidence>
<dbReference type="SUPFAM" id="SSF143011">
    <property type="entry name" value="RelE-like"/>
    <property type="match status" value="1"/>
</dbReference>